<dbReference type="InterPro" id="IPR036291">
    <property type="entry name" value="NAD(P)-bd_dom_sf"/>
</dbReference>
<dbReference type="InterPro" id="IPR029903">
    <property type="entry name" value="RmlD-like-bd"/>
</dbReference>
<dbReference type="AlphaFoldDB" id="A0A4S2H8C3"/>
<dbReference type="InterPro" id="IPR005913">
    <property type="entry name" value="dTDP_dehydrorham_reduct"/>
</dbReference>
<sequence length="331" mass="35769">MVSRQCVVVAGGRGAQWNCPEAAGPFGPGAGQVTSILQIGANGQVASELRRQLAASGVAHQVLARPELDMAEPASVERAIDAAEPFDILINCAAYTAVDRAEEEEELARAVNALSVEAAARACKRRGAAMIHISTDYVFDGEKDGAYTEDDPVAPIGAYGRTKLEGEQRLADVLERFAIVRTAWVYSHHGNNFVKTMLRVGRERDALRVVDDQHGCPTQAGDIARMLVAVAGQMDKPGAGGIYHYCGAGETSWCGFAREIFEQTAGWAFAAPHVEAIETKDYPTPARRPKNSVLSTSKIEQQFAIEPRDWRDALAETLQELARNEDASHHA</sequence>
<dbReference type="CDD" id="cd05254">
    <property type="entry name" value="dTDP_HR_like_SDR_e"/>
    <property type="match status" value="1"/>
</dbReference>
<comment type="caution">
    <text evidence="8">The sequence shown here is derived from an EMBL/GenBank/DDBJ whole genome shotgun (WGS) entry which is preliminary data.</text>
</comment>
<reference evidence="8 9" key="1">
    <citation type="journal article" date="2013" name="Int. J. Syst. Evol. Microbiol.">
        <title>Marinicauda pacifica gen. nov., sp. nov., a prosthecate alphaproteobacterium of the family Hyphomonadaceae isolated from deep seawater.</title>
        <authorList>
            <person name="Zhang X.Y."/>
            <person name="Li G.W."/>
            <person name="Wang C.S."/>
            <person name="Zhang Y.J."/>
            <person name="Xu X.W."/>
            <person name="Li H."/>
            <person name="Liu A."/>
            <person name="Liu C."/>
            <person name="Xie B.B."/>
            <person name="Qin Q.L."/>
            <person name="Xu Z."/>
            <person name="Chen X.L."/>
            <person name="Zhou B.C."/>
            <person name="Zhang Y.Z."/>
        </authorList>
    </citation>
    <scope>NUCLEOTIDE SEQUENCE [LARGE SCALE GENOMIC DNA]</scope>
    <source>
        <strain evidence="8 9">P-1 km-3</strain>
    </source>
</reference>
<keyword evidence="9" id="KW-1185">Reference proteome</keyword>
<dbReference type="EC" id="1.1.1.133" evidence="3 6"/>
<evidence type="ECO:0000256" key="1">
    <source>
        <dbReference type="ARBA" id="ARBA00004781"/>
    </source>
</evidence>
<dbReference type="Gene3D" id="3.90.25.10">
    <property type="entry name" value="UDP-galactose 4-epimerase, domain 1"/>
    <property type="match status" value="1"/>
</dbReference>
<keyword evidence="6 8" id="KW-0560">Oxidoreductase</keyword>
<evidence type="ECO:0000256" key="2">
    <source>
        <dbReference type="ARBA" id="ARBA00010944"/>
    </source>
</evidence>
<evidence type="ECO:0000256" key="5">
    <source>
        <dbReference type="ARBA" id="ARBA00048200"/>
    </source>
</evidence>
<comment type="catalytic activity">
    <reaction evidence="5 6">
        <text>dTDP-beta-L-rhamnose + NADP(+) = dTDP-4-dehydro-beta-L-rhamnose + NADPH + H(+)</text>
        <dbReference type="Rhea" id="RHEA:21796"/>
        <dbReference type="ChEBI" id="CHEBI:15378"/>
        <dbReference type="ChEBI" id="CHEBI:57510"/>
        <dbReference type="ChEBI" id="CHEBI:57783"/>
        <dbReference type="ChEBI" id="CHEBI:58349"/>
        <dbReference type="ChEBI" id="CHEBI:62830"/>
        <dbReference type="EC" id="1.1.1.133"/>
    </reaction>
</comment>
<name>A0A4S2H8C3_9PROT</name>
<accession>A0A4S2H8C3</accession>
<evidence type="ECO:0000259" key="7">
    <source>
        <dbReference type="Pfam" id="PF04321"/>
    </source>
</evidence>
<dbReference type="PANTHER" id="PTHR10491:SF4">
    <property type="entry name" value="METHIONINE ADENOSYLTRANSFERASE 2 SUBUNIT BETA"/>
    <property type="match status" value="1"/>
</dbReference>
<comment type="cofactor">
    <cofactor evidence="6">
        <name>Mg(2+)</name>
        <dbReference type="ChEBI" id="CHEBI:18420"/>
    </cofactor>
    <text evidence="6">Binds 1 Mg(2+) ion per monomer.</text>
</comment>
<gene>
    <name evidence="8" type="primary">rfbD</name>
    <name evidence="8" type="ORF">E5162_10480</name>
</gene>
<organism evidence="8 9">
    <name type="scientific">Marinicauda pacifica</name>
    <dbReference type="NCBI Taxonomy" id="1133559"/>
    <lineage>
        <taxon>Bacteria</taxon>
        <taxon>Pseudomonadati</taxon>
        <taxon>Pseudomonadota</taxon>
        <taxon>Alphaproteobacteria</taxon>
        <taxon>Maricaulales</taxon>
        <taxon>Maricaulaceae</taxon>
        <taxon>Marinicauda</taxon>
    </lineage>
</organism>
<comment type="similarity">
    <text evidence="2 6">Belongs to the dTDP-4-dehydrorhamnose reductase family.</text>
</comment>
<dbReference type="UniPathway" id="UPA00124"/>
<dbReference type="SUPFAM" id="SSF51735">
    <property type="entry name" value="NAD(P)-binding Rossmann-fold domains"/>
    <property type="match status" value="1"/>
</dbReference>
<evidence type="ECO:0000313" key="9">
    <source>
        <dbReference type="Proteomes" id="UP000305451"/>
    </source>
</evidence>
<dbReference type="Proteomes" id="UP000305451">
    <property type="component" value="Unassembled WGS sequence"/>
</dbReference>
<evidence type="ECO:0000256" key="6">
    <source>
        <dbReference type="RuleBase" id="RU364082"/>
    </source>
</evidence>
<dbReference type="EMBL" id="SRXV01000003">
    <property type="protein sequence ID" value="TGY92085.1"/>
    <property type="molecule type" value="Genomic_DNA"/>
</dbReference>
<dbReference type="NCBIfam" id="TIGR01214">
    <property type="entry name" value="rmlD"/>
    <property type="match status" value="1"/>
</dbReference>
<dbReference type="GO" id="GO:0008831">
    <property type="term" value="F:dTDP-4-dehydrorhamnose reductase activity"/>
    <property type="evidence" value="ECO:0007669"/>
    <property type="project" value="UniProtKB-EC"/>
</dbReference>
<dbReference type="PANTHER" id="PTHR10491">
    <property type="entry name" value="DTDP-4-DEHYDRORHAMNOSE REDUCTASE"/>
    <property type="match status" value="1"/>
</dbReference>
<comment type="function">
    <text evidence="6">Catalyzes the reduction of dTDP-6-deoxy-L-lyxo-4-hexulose to yield dTDP-L-rhamnose.</text>
</comment>
<dbReference type="GO" id="GO:0019305">
    <property type="term" value="P:dTDP-rhamnose biosynthetic process"/>
    <property type="evidence" value="ECO:0007669"/>
    <property type="project" value="UniProtKB-UniPathway"/>
</dbReference>
<dbReference type="Pfam" id="PF04321">
    <property type="entry name" value="RmlD_sub_bind"/>
    <property type="match status" value="1"/>
</dbReference>
<evidence type="ECO:0000256" key="3">
    <source>
        <dbReference type="ARBA" id="ARBA00012929"/>
    </source>
</evidence>
<keyword evidence="6" id="KW-0521">NADP</keyword>
<dbReference type="OrthoDB" id="9803892at2"/>
<evidence type="ECO:0000256" key="4">
    <source>
        <dbReference type="ARBA" id="ARBA00017099"/>
    </source>
</evidence>
<comment type="pathway">
    <text evidence="1 6">Carbohydrate biosynthesis; dTDP-L-rhamnose biosynthesis.</text>
</comment>
<evidence type="ECO:0000313" key="8">
    <source>
        <dbReference type="EMBL" id="TGY92085.1"/>
    </source>
</evidence>
<feature type="domain" description="RmlD-like substrate binding" evidence="7">
    <location>
        <begin position="35"/>
        <end position="321"/>
    </location>
</feature>
<dbReference type="Gene3D" id="3.40.50.720">
    <property type="entry name" value="NAD(P)-binding Rossmann-like Domain"/>
    <property type="match status" value="1"/>
</dbReference>
<proteinExistence type="inferred from homology"/>
<protein>
    <recommendedName>
        <fullName evidence="4 6">dTDP-4-dehydrorhamnose reductase</fullName>
        <ecNumber evidence="3 6">1.1.1.133</ecNumber>
    </recommendedName>
</protein>